<feature type="transmembrane region" description="Helical" evidence="5">
    <location>
        <begin position="46"/>
        <end position="71"/>
    </location>
</feature>
<dbReference type="Proteomes" id="UP000292346">
    <property type="component" value="Unassembled WGS sequence"/>
</dbReference>
<dbReference type="EMBL" id="SJJZ01000002">
    <property type="protein sequence ID" value="TCC07185.1"/>
    <property type="molecule type" value="Genomic_DNA"/>
</dbReference>
<dbReference type="GO" id="GO:0015078">
    <property type="term" value="F:proton transmembrane transporter activity"/>
    <property type="evidence" value="ECO:0007669"/>
    <property type="project" value="InterPro"/>
</dbReference>
<dbReference type="GO" id="GO:0033177">
    <property type="term" value="C:proton-transporting two-sector ATPase complex, proton-transporting domain"/>
    <property type="evidence" value="ECO:0007669"/>
    <property type="project" value="InterPro"/>
</dbReference>
<keyword evidence="8" id="KW-1185">Reference proteome</keyword>
<dbReference type="SUPFAM" id="SSF81333">
    <property type="entry name" value="F1F0 ATP synthase subunit C"/>
    <property type="match status" value="1"/>
</dbReference>
<dbReference type="AlphaFoldDB" id="A0A4R0H8D2"/>
<dbReference type="RefSeq" id="WP_130383213.1">
    <property type="nucleotide sequence ID" value="NZ_SJJZ01000002.1"/>
</dbReference>
<dbReference type="OrthoDB" id="6386at2"/>
<evidence type="ECO:0000256" key="1">
    <source>
        <dbReference type="ARBA" id="ARBA00004141"/>
    </source>
</evidence>
<reference evidence="7 8" key="1">
    <citation type="submission" date="2019-02" db="EMBL/GenBank/DDBJ databases">
        <title>Kribbella capetownensis sp. nov. and Kribbella speibonae sp. nov., isolated from soil.</title>
        <authorList>
            <person name="Curtis S.M."/>
            <person name="Norton I."/>
            <person name="Everest G.J."/>
            <person name="Meyers P.R."/>
        </authorList>
    </citation>
    <scope>NUCLEOTIDE SEQUENCE [LARGE SCALE GENOMIC DNA]</scope>
    <source>
        <strain evidence="7 8">KCTC 29219</strain>
    </source>
</reference>
<evidence type="ECO:0000256" key="3">
    <source>
        <dbReference type="ARBA" id="ARBA00022989"/>
    </source>
</evidence>
<dbReference type="InterPro" id="IPR002379">
    <property type="entry name" value="ATPase_proteolipid_c-like_dom"/>
</dbReference>
<dbReference type="Pfam" id="PF00137">
    <property type="entry name" value="ATP-synt_C"/>
    <property type="match status" value="1"/>
</dbReference>
<evidence type="ECO:0000313" key="7">
    <source>
        <dbReference type="EMBL" id="TCC07185.1"/>
    </source>
</evidence>
<evidence type="ECO:0000256" key="5">
    <source>
        <dbReference type="SAM" id="Phobius"/>
    </source>
</evidence>
<dbReference type="CDD" id="cd18181">
    <property type="entry name" value="ATP-synt_Vo_Ao_c_TtATPase_like"/>
    <property type="match status" value="1"/>
</dbReference>
<evidence type="ECO:0000259" key="6">
    <source>
        <dbReference type="Pfam" id="PF00137"/>
    </source>
</evidence>
<evidence type="ECO:0000256" key="4">
    <source>
        <dbReference type="ARBA" id="ARBA00023136"/>
    </source>
</evidence>
<accession>A0A4R0H8D2</accession>
<dbReference type="Gene3D" id="1.20.120.610">
    <property type="entry name" value="lithium bound rotor ring of v- atpase"/>
    <property type="match status" value="1"/>
</dbReference>
<dbReference type="InterPro" id="IPR035921">
    <property type="entry name" value="F/V-ATP_Csub_sf"/>
</dbReference>
<keyword evidence="2 5" id="KW-0812">Transmembrane</keyword>
<comment type="caution">
    <text evidence="7">The sequence shown here is derived from an EMBL/GenBank/DDBJ whole genome shotgun (WGS) entry which is preliminary data.</text>
</comment>
<organism evidence="7 8">
    <name type="scientific">Kribbella soli</name>
    <dbReference type="NCBI Taxonomy" id="1124743"/>
    <lineage>
        <taxon>Bacteria</taxon>
        <taxon>Bacillati</taxon>
        <taxon>Actinomycetota</taxon>
        <taxon>Actinomycetes</taxon>
        <taxon>Propionibacteriales</taxon>
        <taxon>Kribbellaceae</taxon>
        <taxon>Kribbella</taxon>
    </lineage>
</organism>
<gene>
    <name evidence="7" type="ORF">E0H45_14290</name>
</gene>
<evidence type="ECO:0000313" key="8">
    <source>
        <dbReference type="Proteomes" id="UP000292346"/>
    </source>
</evidence>
<evidence type="ECO:0000256" key="2">
    <source>
        <dbReference type="ARBA" id="ARBA00022692"/>
    </source>
</evidence>
<proteinExistence type="predicted"/>
<protein>
    <submittedName>
        <fullName evidence="7">ATPase</fullName>
    </submittedName>
</protein>
<keyword evidence="4 5" id="KW-0472">Membrane</keyword>
<feature type="domain" description="V-ATPase proteolipid subunit C-like" evidence="6">
    <location>
        <begin position="8"/>
        <end position="67"/>
    </location>
</feature>
<comment type="subcellular location">
    <subcellularLocation>
        <location evidence="1">Membrane</location>
        <topology evidence="1">Multi-pass membrane protein</topology>
    </subcellularLocation>
</comment>
<sequence>MELGLIALAAGLAVGLSALATGYAQARIGAAAMGAVAEKPELTGRAILLVAIPETLVILGFAVSAMIILLLGGK</sequence>
<name>A0A4R0H8D2_9ACTN</name>
<keyword evidence="3 5" id="KW-1133">Transmembrane helix</keyword>